<dbReference type="RefSeq" id="WP_183960539.1">
    <property type="nucleotide sequence ID" value="NZ_JACHHP010000002.1"/>
</dbReference>
<dbReference type="EMBL" id="JACHHP010000002">
    <property type="protein sequence ID" value="MBB5208033.1"/>
    <property type="molecule type" value="Genomic_DNA"/>
</dbReference>
<dbReference type="AlphaFoldDB" id="A0A7W8D4Z5"/>
<gene>
    <name evidence="1" type="ORF">HNQ52_001562</name>
</gene>
<evidence type="ECO:0000313" key="1">
    <source>
        <dbReference type="EMBL" id="MBB5208033.1"/>
    </source>
</evidence>
<name>A0A7W8D4Z5_9GAMM</name>
<sequence length="268" mass="29869">MLGRIMGNPEYVKETALILRALQEAREHFYETSTEFELAPYGHVETRDSNPFNLAPYHELLREHLPNLANEVNAFGHRIGQLEAWSKVLPDCEALDQLTLAIELIDSIALSAVQTPYALRFRFIFAASHLSHQANKATDPSWGESRLPNDTGIDYRVMKRCVERWSTGPSLLNSLSGLSDSAYSEATGNFRNLYNHSAPPRLVHGFSGLVSRKRDSETGTTRYGFGARPPLELAHLASTLSVQHGHALTSFHALSRLVKEQLAAVYAI</sequence>
<protein>
    <recommendedName>
        <fullName evidence="3">LA2681-like HEPN domain-containing protein</fullName>
    </recommendedName>
</protein>
<evidence type="ECO:0000313" key="2">
    <source>
        <dbReference type="Proteomes" id="UP000521199"/>
    </source>
</evidence>
<proteinExistence type="predicted"/>
<evidence type="ECO:0008006" key="3">
    <source>
        <dbReference type="Google" id="ProtNLM"/>
    </source>
</evidence>
<keyword evidence="2" id="KW-1185">Reference proteome</keyword>
<accession>A0A7W8D4Z5</accession>
<reference evidence="1 2" key="1">
    <citation type="submission" date="2020-08" db="EMBL/GenBank/DDBJ databases">
        <title>Genomic Encyclopedia of Type Strains, Phase IV (KMG-IV): sequencing the most valuable type-strain genomes for metagenomic binning, comparative biology and taxonomic classification.</title>
        <authorList>
            <person name="Goeker M."/>
        </authorList>
    </citation>
    <scope>NUCLEOTIDE SEQUENCE [LARGE SCALE GENOMIC DNA]</scope>
    <source>
        <strain evidence="1 2">DSM 24163</strain>
    </source>
</reference>
<organism evidence="1 2">
    <name type="scientific">Chiayiivirga flava</name>
    <dbReference type="NCBI Taxonomy" id="659595"/>
    <lineage>
        <taxon>Bacteria</taxon>
        <taxon>Pseudomonadati</taxon>
        <taxon>Pseudomonadota</taxon>
        <taxon>Gammaproteobacteria</taxon>
        <taxon>Lysobacterales</taxon>
        <taxon>Lysobacteraceae</taxon>
        <taxon>Chiayiivirga</taxon>
    </lineage>
</organism>
<comment type="caution">
    <text evidence="1">The sequence shown here is derived from an EMBL/GenBank/DDBJ whole genome shotgun (WGS) entry which is preliminary data.</text>
</comment>
<dbReference type="Proteomes" id="UP000521199">
    <property type="component" value="Unassembled WGS sequence"/>
</dbReference>